<keyword evidence="3" id="KW-1185">Reference proteome</keyword>
<gene>
    <name evidence="2" type="ORF">LSH36_67g03000</name>
</gene>
<feature type="transmembrane region" description="Helical" evidence="1">
    <location>
        <begin position="148"/>
        <end position="165"/>
    </location>
</feature>
<sequence length="474" mass="54001">MAVIHWKAVAYATTSFAATMMNSVFGFYYVKIYLGRFHVEEAWFHTAQIIFMVWNAVNDPLFGYIQDNYSFSLVKTRRHSILYGAPLFVLSFLVPWFPWDPSSTSLWISGFQLLFALCFYDTMFTFVLLAQCALFTEMSYKQEDRMRLIRYGQLANLLGSGTVYFCETLSHNLDYFHAFQMCCVLISLLSLLSLCYTGIYGVTEQDLSSEDEQPAKCSPKGSHEEAGILRKTIQIITQRNFVAFVLMNFCQIYSNVFTDNFASIICDRLISKEQLSSSLRSAFYGSLFVLPPLAVITGGSTVTRFGYYRVIKVSFVIIIFTCLGLFIYGPSTGSIILYYIIIRVCTAGAFSLFNLSLSDIIDEDRSLFHRRYRLSAMVYGTNALVTKPAISLAPMITVSILNHHGYERVRNITSNGVDSMVNPDLDHAMYQLLVWTPCVMASIQLLIWSFYTIRNSHITDTKYTEGQLSNERCL</sequence>
<name>A0AAD9K3T5_9ANNE</name>
<keyword evidence="1" id="KW-0812">Transmembrane</keyword>
<feature type="transmembrane region" description="Helical" evidence="1">
    <location>
        <begin position="111"/>
        <end position="136"/>
    </location>
</feature>
<feature type="transmembrane region" description="Helical" evidence="1">
    <location>
        <begin position="432"/>
        <end position="453"/>
    </location>
</feature>
<dbReference type="Pfam" id="PF13347">
    <property type="entry name" value="MFS_2"/>
    <property type="match status" value="1"/>
</dbReference>
<reference evidence="2" key="1">
    <citation type="journal article" date="2023" name="Mol. Biol. Evol.">
        <title>Third-Generation Sequencing Reveals the Adaptive Role of the Epigenome in Three Deep-Sea Polychaetes.</title>
        <authorList>
            <person name="Perez M."/>
            <person name="Aroh O."/>
            <person name="Sun Y."/>
            <person name="Lan Y."/>
            <person name="Juniper S.K."/>
            <person name="Young C.R."/>
            <person name="Angers B."/>
            <person name="Qian P.Y."/>
        </authorList>
    </citation>
    <scope>NUCLEOTIDE SEQUENCE</scope>
    <source>
        <strain evidence="2">P08H-3</strain>
    </source>
</reference>
<feature type="transmembrane region" description="Helical" evidence="1">
    <location>
        <begin position="282"/>
        <end position="303"/>
    </location>
</feature>
<feature type="transmembrane region" description="Helical" evidence="1">
    <location>
        <begin position="335"/>
        <end position="355"/>
    </location>
</feature>
<comment type="caution">
    <text evidence="2">The sequence shown here is derived from an EMBL/GenBank/DDBJ whole genome shotgun (WGS) entry which is preliminary data.</text>
</comment>
<dbReference type="PANTHER" id="PTHR28658">
    <property type="entry name" value="TRANSMEMBRANE PROTEIN 180"/>
    <property type="match status" value="1"/>
</dbReference>
<keyword evidence="1" id="KW-1133">Transmembrane helix</keyword>
<evidence type="ECO:0000313" key="3">
    <source>
        <dbReference type="Proteomes" id="UP001208570"/>
    </source>
</evidence>
<organism evidence="2 3">
    <name type="scientific">Paralvinella palmiformis</name>
    <dbReference type="NCBI Taxonomy" id="53620"/>
    <lineage>
        <taxon>Eukaryota</taxon>
        <taxon>Metazoa</taxon>
        <taxon>Spiralia</taxon>
        <taxon>Lophotrochozoa</taxon>
        <taxon>Annelida</taxon>
        <taxon>Polychaeta</taxon>
        <taxon>Sedentaria</taxon>
        <taxon>Canalipalpata</taxon>
        <taxon>Terebellida</taxon>
        <taxon>Terebelliformia</taxon>
        <taxon>Alvinellidae</taxon>
        <taxon>Paralvinella</taxon>
    </lineage>
</organism>
<protein>
    <submittedName>
        <fullName evidence="2">Uncharacterized protein</fullName>
    </submittedName>
</protein>
<dbReference type="InterPro" id="IPR040035">
    <property type="entry name" value="TMEM180"/>
</dbReference>
<dbReference type="EMBL" id="JAODUP010000067">
    <property type="protein sequence ID" value="KAK2164237.1"/>
    <property type="molecule type" value="Genomic_DNA"/>
</dbReference>
<keyword evidence="1" id="KW-0472">Membrane</keyword>
<feature type="transmembrane region" description="Helical" evidence="1">
    <location>
        <begin position="376"/>
        <end position="401"/>
    </location>
</feature>
<feature type="transmembrane region" description="Helical" evidence="1">
    <location>
        <begin position="42"/>
        <end position="61"/>
    </location>
</feature>
<dbReference type="SUPFAM" id="SSF103473">
    <property type="entry name" value="MFS general substrate transporter"/>
    <property type="match status" value="1"/>
</dbReference>
<evidence type="ECO:0000313" key="2">
    <source>
        <dbReference type="EMBL" id="KAK2164237.1"/>
    </source>
</evidence>
<dbReference type="PANTHER" id="PTHR28658:SF1">
    <property type="entry name" value="MAJOR FACILITATOR SUPERFAMILY DOMAIN CONTAINING 13B"/>
    <property type="match status" value="1"/>
</dbReference>
<feature type="transmembrane region" description="Helical" evidence="1">
    <location>
        <begin position="9"/>
        <end position="30"/>
    </location>
</feature>
<dbReference type="InterPro" id="IPR036259">
    <property type="entry name" value="MFS_trans_sf"/>
</dbReference>
<accession>A0AAD9K3T5</accession>
<feature type="transmembrane region" description="Helical" evidence="1">
    <location>
        <begin position="177"/>
        <end position="199"/>
    </location>
</feature>
<evidence type="ECO:0000256" key="1">
    <source>
        <dbReference type="SAM" id="Phobius"/>
    </source>
</evidence>
<feature type="transmembrane region" description="Helical" evidence="1">
    <location>
        <begin position="310"/>
        <end position="329"/>
    </location>
</feature>
<proteinExistence type="predicted"/>
<dbReference type="AlphaFoldDB" id="A0AAD9K3T5"/>
<dbReference type="Gene3D" id="1.20.1250.20">
    <property type="entry name" value="MFS general substrate transporter like domains"/>
    <property type="match status" value="1"/>
</dbReference>
<feature type="transmembrane region" description="Helical" evidence="1">
    <location>
        <begin position="241"/>
        <end position="262"/>
    </location>
</feature>
<feature type="transmembrane region" description="Helical" evidence="1">
    <location>
        <begin position="81"/>
        <end position="99"/>
    </location>
</feature>
<dbReference type="Proteomes" id="UP001208570">
    <property type="component" value="Unassembled WGS sequence"/>
</dbReference>